<feature type="region of interest" description="Disordered" evidence="2">
    <location>
        <begin position="1"/>
        <end position="22"/>
    </location>
</feature>
<evidence type="ECO:0000256" key="2">
    <source>
        <dbReference type="SAM" id="MobiDB-lite"/>
    </source>
</evidence>
<dbReference type="EMBL" id="RZIJ01000013">
    <property type="protein sequence ID" value="RUQ68896.1"/>
    <property type="molecule type" value="Genomic_DNA"/>
</dbReference>
<evidence type="ECO:0000256" key="1">
    <source>
        <dbReference type="PROSITE-ProRule" id="PRU00339"/>
    </source>
</evidence>
<dbReference type="SMART" id="SM00028">
    <property type="entry name" value="TPR"/>
    <property type="match status" value="6"/>
</dbReference>
<dbReference type="OrthoDB" id="7298416at2"/>
<comment type="caution">
    <text evidence="3">The sequence shown here is derived from an EMBL/GenBank/DDBJ whole genome shotgun (WGS) entry which is preliminary data.</text>
</comment>
<dbReference type="InterPro" id="IPR019734">
    <property type="entry name" value="TPR_rpt"/>
</dbReference>
<feature type="repeat" description="TPR" evidence="1">
    <location>
        <begin position="38"/>
        <end position="71"/>
    </location>
</feature>
<gene>
    <name evidence="3" type="ORF">EJ913_17135</name>
</gene>
<sequence>MTKGTAMPSGDTDSSPDASISQDVVQRWREAIRRDTFCNYHHQMGVALLAQGERAPALAAFERAVATDPQRFSSARHLARLLVDDGQPDRARVVLEQARAHDPAADALALVEDADDAFDAGKVDQAIALMREALAMSAQAAAHRPDSLVKLAGELRNRDHLDEALRWCDLATPSAQDRGHFHYQRGLILMTQGRHDEAESEVRAAILAAPERTPARFLLGHYSRIGLELDAALEFYGQVRDSSDPMRLWAGLMTAYTLLLAGRRGEAMAACEAVRLLDPGFAWVAVYRGLTHLAMDSFEKAAADFEEGSRHLPNYMLPRLASGILKIAQGCFREALDDLPDQAGDLNNLALGRLGRALALLGLGEVAEADQLIRKALAEERLLIAASLRLLGRHGEALGPLLSAAGYSELMGNAARPSTNAS</sequence>
<dbReference type="Proteomes" id="UP000280346">
    <property type="component" value="Unassembled WGS sequence"/>
</dbReference>
<dbReference type="RefSeq" id="WP_127000030.1">
    <property type="nucleotide sequence ID" value="NZ_CP173195.1"/>
</dbReference>
<accession>A0A433J6X4</accession>
<keyword evidence="4" id="KW-1185">Reference proteome</keyword>
<dbReference type="Gene3D" id="1.25.40.10">
    <property type="entry name" value="Tetratricopeptide repeat domain"/>
    <property type="match status" value="3"/>
</dbReference>
<dbReference type="PROSITE" id="PS50005">
    <property type="entry name" value="TPR"/>
    <property type="match status" value="1"/>
</dbReference>
<dbReference type="Pfam" id="PF13432">
    <property type="entry name" value="TPR_16"/>
    <property type="match status" value="1"/>
</dbReference>
<dbReference type="SUPFAM" id="SSF48452">
    <property type="entry name" value="TPR-like"/>
    <property type="match status" value="2"/>
</dbReference>
<name>A0A433J6X4_9PROT</name>
<dbReference type="AlphaFoldDB" id="A0A433J6X4"/>
<protein>
    <submittedName>
        <fullName evidence="3">Tetratricopeptide repeat protein</fullName>
    </submittedName>
</protein>
<dbReference type="PANTHER" id="PTHR12558:SF33">
    <property type="entry name" value="BLL7664 PROTEIN"/>
    <property type="match status" value="1"/>
</dbReference>
<dbReference type="InterPro" id="IPR011990">
    <property type="entry name" value="TPR-like_helical_dom_sf"/>
</dbReference>
<reference evidence="3 4" key="1">
    <citation type="submission" date="2018-12" db="EMBL/GenBank/DDBJ databases">
        <authorList>
            <person name="Yang Y."/>
        </authorList>
    </citation>
    <scope>NUCLEOTIDE SEQUENCE [LARGE SCALE GENOMIC DNA]</scope>
    <source>
        <strain evidence="3 4">GSF71</strain>
    </source>
</reference>
<dbReference type="Pfam" id="PF14559">
    <property type="entry name" value="TPR_19"/>
    <property type="match status" value="1"/>
</dbReference>
<feature type="compositionally biased region" description="Polar residues" evidence="2">
    <location>
        <begin position="11"/>
        <end position="22"/>
    </location>
</feature>
<evidence type="ECO:0000313" key="3">
    <source>
        <dbReference type="EMBL" id="RUQ68896.1"/>
    </source>
</evidence>
<keyword evidence="1" id="KW-0802">TPR repeat</keyword>
<dbReference type="PANTHER" id="PTHR12558">
    <property type="entry name" value="CELL DIVISION CYCLE 16,23,27"/>
    <property type="match status" value="1"/>
</dbReference>
<organism evidence="3 4">
    <name type="scientific">Azospirillum doebereinerae</name>
    <dbReference type="NCBI Taxonomy" id="92933"/>
    <lineage>
        <taxon>Bacteria</taxon>
        <taxon>Pseudomonadati</taxon>
        <taxon>Pseudomonadota</taxon>
        <taxon>Alphaproteobacteria</taxon>
        <taxon>Rhodospirillales</taxon>
        <taxon>Azospirillaceae</taxon>
        <taxon>Azospirillum</taxon>
    </lineage>
</organism>
<evidence type="ECO:0000313" key="4">
    <source>
        <dbReference type="Proteomes" id="UP000280346"/>
    </source>
</evidence>
<proteinExistence type="predicted"/>